<evidence type="ECO:0000313" key="4">
    <source>
        <dbReference type="Proteomes" id="UP000087171"/>
    </source>
</evidence>
<dbReference type="STRING" id="3827.A0A1S2Z218"/>
<dbReference type="InterPro" id="IPR032861">
    <property type="entry name" value="TAXi_N"/>
</dbReference>
<reference evidence="5" key="1">
    <citation type="submission" date="2025-08" db="UniProtKB">
        <authorList>
            <consortium name="RefSeq"/>
        </authorList>
    </citation>
    <scope>IDENTIFICATION</scope>
    <source>
        <tissue evidence="5">Etiolated seedlings</tissue>
    </source>
</reference>
<dbReference type="PANTHER" id="PTHR13683">
    <property type="entry name" value="ASPARTYL PROTEASES"/>
    <property type="match status" value="1"/>
</dbReference>
<dbReference type="PANTHER" id="PTHR13683:SF875">
    <property type="entry name" value="EUKARYOTIC ASPARTYL PROTEASE FAMILY PROTEIN"/>
    <property type="match status" value="1"/>
</dbReference>
<evidence type="ECO:0000313" key="5">
    <source>
        <dbReference type="RefSeq" id="XP_004513560.1"/>
    </source>
</evidence>
<organism evidence="4 5">
    <name type="scientific">Cicer arietinum</name>
    <name type="common">Chickpea</name>
    <name type="synonym">Garbanzo</name>
    <dbReference type="NCBI Taxonomy" id="3827"/>
    <lineage>
        <taxon>Eukaryota</taxon>
        <taxon>Viridiplantae</taxon>
        <taxon>Streptophyta</taxon>
        <taxon>Embryophyta</taxon>
        <taxon>Tracheophyta</taxon>
        <taxon>Spermatophyta</taxon>
        <taxon>Magnoliopsida</taxon>
        <taxon>eudicotyledons</taxon>
        <taxon>Gunneridae</taxon>
        <taxon>Pentapetalae</taxon>
        <taxon>rosids</taxon>
        <taxon>fabids</taxon>
        <taxon>Fabales</taxon>
        <taxon>Fabaceae</taxon>
        <taxon>Papilionoideae</taxon>
        <taxon>50 kb inversion clade</taxon>
        <taxon>NPAAA clade</taxon>
        <taxon>Hologalegina</taxon>
        <taxon>IRL clade</taxon>
        <taxon>Cicereae</taxon>
        <taxon>Cicer</taxon>
    </lineage>
</organism>
<protein>
    <submittedName>
        <fullName evidence="5">Uncharacterized protein LOC101502104</fullName>
    </submittedName>
</protein>
<proteinExistence type="inferred from homology"/>
<evidence type="ECO:0000259" key="3">
    <source>
        <dbReference type="Pfam" id="PF14543"/>
    </source>
</evidence>
<comment type="similarity">
    <text evidence="1">Belongs to the peptidase A1 family.</text>
</comment>
<keyword evidence="4" id="KW-1185">Reference proteome</keyword>
<dbReference type="GO" id="GO:0004190">
    <property type="term" value="F:aspartic-type endopeptidase activity"/>
    <property type="evidence" value="ECO:0007669"/>
    <property type="project" value="InterPro"/>
</dbReference>
<dbReference type="Gene3D" id="2.40.70.10">
    <property type="entry name" value="Acid Proteases"/>
    <property type="match status" value="2"/>
</dbReference>
<dbReference type="Proteomes" id="UP000087171">
    <property type="component" value="Unplaced"/>
</dbReference>
<feature type="region of interest" description="Disordered" evidence="2">
    <location>
        <begin position="233"/>
        <end position="253"/>
    </location>
</feature>
<dbReference type="OrthoDB" id="2747330at2759"/>
<dbReference type="InterPro" id="IPR021109">
    <property type="entry name" value="Peptidase_aspartic_dom_sf"/>
</dbReference>
<evidence type="ECO:0000256" key="1">
    <source>
        <dbReference type="ARBA" id="ARBA00007447"/>
    </source>
</evidence>
<dbReference type="PaxDb" id="3827-XP_004513560.1"/>
<feature type="non-terminal residue" evidence="5">
    <location>
        <position position="253"/>
    </location>
</feature>
<dbReference type="InterPro" id="IPR001461">
    <property type="entry name" value="Aspartic_peptidase_A1"/>
</dbReference>
<dbReference type="RefSeq" id="XP_004513560.1">
    <property type="nucleotide sequence ID" value="XM_004513503.1"/>
</dbReference>
<dbReference type="GO" id="GO:0006508">
    <property type="term" value="P:proteolysis"/>
    <property type="evidence" value="ECO:0007669"/>
    <property type="project" value="InterPro"/>
</dbReference>
<evidence type="ECO:0000256" key="2">
    <source>
        <dbReference type="SAM" id="MobiDB-lite"/>
    </source>
</evidence>
<feature type="domain" description="Xylanase inhibitor N-terminal" evidence="3">
    <location>
        <begin position="141"/>
        <end position="188"/>
    </location>
</feature>
<dbReference type="eggNOG" id="KOG1339">
    <property type="taxonomic scope" value="Eukaryota"/>
</dbReference>
<accession>A0A1S2Z218</accession>
<dbReference type="AlphaFoldDB" id="A0A1S2Z218"/>
<name>A0A1S2Z218_CICAR</name>
<sequence>MPFYIHGYVDSLLKPVYALSGFKVRKFDAFVLLNSAHTPMGIKKLDLERCGTHLGGGLIETPLAFDGIFGFGSGPLSVVSQLSTCEIIPNSFSHCSKRYGNGEGILALGAIVESSIVSILLVLTLKPLCGTHLGGGLIETPLAFDGIFGFGSGPLSVVSQLSTCEIIPNSFSHCSKRYGNGEGILALGAIVESNLVLKDKIIVYDLANQQIGWMNYNCSMFVNVNVTLRKDKNNNSKAKHSSSIINSEFHHHL</sequence>
<feature type="domain" description="Xylanase inhibitor N-terminal" evidence="3">
    <location>
        <begin position="62"/>
        <end position="109"/>
    </location>
</feature>
<gene>
    <name evidence="5" type="primary">LOC101502104</name>
</gene>
<dbReference type="SUPFAM" id="SSF50630">
    <property type="entry name" value="Acid proteases"/>
    <property type="match status" value="2"/>
</dbReference>
<dbReference type="Pfam" id="PF14543">
    <property type="entry name" value="TAXi_N"/>
    <property type="match status" value="2"/>
</dbReference>